<keyword evidence="4 10" id="KW-0812">Transmembrane</keyword>
<dbReference type="InterPro" id="IPR012910">
    <property type="entry name" value="Plug_dom"/>
</dbReference>
<dbReference type="Gene3D" id="2.40.170.20">
    <property type="entry name" value="TonB-dependent receptor, beta-barrel domain"/>
    <property type="match status" value="1"/>
</dbReference>
<dbReference type="RefSeq" id="WP_224477669.1">
    <property type="nucleotide sequence ID" value="NZ_JAIUJS010000003.1"/>
</dbReference>
<evidence type="ECO:0000256" key="11">
    <source>
        <dbReference type="RuleBase" id="RU003357"/>
    </source>
</evidence>
<evidence type="ECO:0000313" key="15">
    <source>
        <dbReference type="Proteomes" id="UP001198402"/>
    </source>
</evidence>
<accession>A0ABS7XYJ0</accession>
<keyword evidence="2 10" id="KW-0813">Transport</keyword>
<evidence type="ECO:0000256" key="10">
    <source>
        <dbReference type="PROSITE-ProRule" id="PRU01360"/>
    </source>
</evidence>
<organism evidence="14 15">
    <name type="scientific">Winogradskyella vincentii</name>
    <dbReference type="NCBI Taxonomy" id="2877122"/>
    <lineage>
        <taxon>Bacteria</taxon>
        <taxon>Pseudomonadati</taxon>
        <taxon>Bacteroidota</taxon>
        <taxon>Flavobacteriia</taxon>
        <taxon>Flavobacteriales</taxon>
        <taxon>Flavobacteriaceae</taxon>
        <taxon>Winogradskyella</taxon>
    </lineage>
</organism>
<dbReference type="PANTHER" id="PTHR30069:SF29">
    <property type="entry name" value="HEMOGLOBIN AND HEMOGLOBIN-HAPTOGLOBIN-BINDING PROTEIN 1-RELATED"/>
    <property type="match status" value="1"/>
</dbReference>
<feature type="domain" description="TonB-dependent receptor plug" evidence="13">
    <location>
        <begin position="144"/>
        <end position="221"/>
    </location>
</feature>
<dbReference type="SUPFAM" id="SSF56935">
    <property type="entry name" value="Porins"/>
    <property type="match status" value="1"/>
</dbReference>
<dbReference type="Gene3D" id="2.60.40.1120">
    <property type="entry name" value="Carboxypeptidase-like, regulatory domain"/>
    <property type="match status" value="1"/>
</dbReference>
<dbReference type="InterPro" id="IPR037066">
    <property type="entry name" value="Plug_dom_sf"/>
</dbReference>
<evidence type="ECO:0000259" key="12">
    <source>
        <dbReference type="Pfam" id="PF00593"/>
    </source>
</evidence>
<dbReference type="PANTHER" id="PTHR30069">
    <property type="entry name" value="TONB-DEPENDENT OUTER MEMBRANE RECEPTOR"/>
    <property type="match status" value="1"/>
</dbReference>
<dbReference type="Proteomes" id="UP001198402">
    <property type="component" value="Unassembled WGS sequence"/>
</dbReference>
<comment type="similarity">
    <text evidence="10 11">Belongs to the TonB-dependent receptor family.</text>
</comment>
<keyword evidence="3 10" id="KW-1134">Transmembrane beta strand</keyword>
<evidence type="ECO:0000313" key="14">
    <source>
        <dbReference type="EMBL" id="MCA0152733.1"/>
    </source>
</evidence>
<dbReference type="Pfam" id="PF13715">
    <property type="entry name" value="CarbopepD_reg_2"/>
    <property type="match status" value="1"/>
</dbReference>
<proteinExistence type="inferred from homology"/>
<dbReference type="Pfam" id="PF00593">
    <property type="entry name" value="TonB_dep_Rec_b-barrel"/>
    <property type="match status" value="1"/>
</dbReference>
<evidence type="ECO:0000256" key="3">
    <source>
        <dbReference type="ARBA" id="ARBA00022452"/>
    </source>
</evidence>
<evidence type="ECO:0000259" key="13">
    <source>
        <dbReference type="Pfam" id="PF07715"/>
    </source>
</evidence>
<feature type="domain" description="TonB-dependent receptor-like beta-barrel" evidence="12">
    <location>
        <begin position="292"/>
        <end position="751"/>
    </location>
</feature>
<dbReference type="PROSITE" id="PS52016">
    <property type="entry name" value="TONB_DEPENDENT_REC_3"/>
    <property type="match status" value="1"/>
</dbReference>
<protein>
    <submittedName>
        <fullName evidence="14">TonB-dependent receptor</fullName>
    </submittedName>
</protein>
<sequence length="791" mass="90055">MRNRLLGLILLLLSFSQPILGQEKYTLSGTITDISSNETLIGVNILIPEIQSGTMTNEYGFYSITLPKGTYEIQISYLGFETISETINLNQNISKNYRLIESAESLDEIVIKENVEKLNIKKPQMSVNALSISTIKNMPVVFGEVDVIKSITLLPGVTNAGEGSSGFNVRGGAADQNLILLDEAIIFNSSHLFGFFSVFNPDAIKDLKLYKGGIPAKYGGRVSSVLDIYQKEGNSNQFKMNGGIGLVSSRLLAEGPLKKEKGSFLFGGRSSYVHLFLPLFDLDNVAYFYDLNTKLSYKLNENNSIFLSGYFGRDVFSIQDSFKNTYGNSVLNFRWNHLFSSKLFSNLSLIYSDYYYGLDLNFVGFEWESGIRNFNVKYDLKHYITNKFKLEYGLNSIYYKFNPGEINPNTPDSGINPFKLIDKYAFENAVYLDAEHKLSNRLSLSYGARLSTFHRLGQDELNIYENDNPVIFNEELGIYEKAEPIGTESYNRNDVIESFANFEPRMAMAYQLTENSSVKASYNRMSQYLHLLSNTNSPTPLDVWAPSGKYIKPQLLDQVAIGYFRNFKDNQFSLEVETFYKTIENRIDYTDGANLIANNAIEQVILNGEARAYGLEVLLRKNEGRLKGWLSYTLSKSEQRTPGRTPIETGINNGEWYNTPYDKTHDISLTASYELNDKWRLNSNFVFQTGLPVTFPNGQYEYNGIVVPKFEARNSSRLPAYHRLDFSINYNPNPNNQKRFKGEWVFGIYNIYNRRNAVNIQFRENRTTGVNEALRLSLFGIVPSVSYNFNF</sequence>
<keyword evidence="7 10" id="KW-0472">Membrane</keyword>
<evidence type="ECO:0000256" key="1">
    <source>
        <dbReference type="ARBA" id="ARBA00004571"/>
    </source>
</evidence>
<keyword evidence="8 14" id="KW-0675">Receptor</keyword>
<keyword evidence="15" id="KW-1185">Reference proteome</keyword>
<reference evidence="15" key="1">
    <citation type="submission" date="2023-07" db="EMBL/GenBank/DDBJ databases">
        <authorList>
            <person name="Yue Y."/>
        </authorList>
    </citation>
    <scope>NUCLEOTIDE SEQUENCE [LARGE SCALE GENOMIC DNA]</scope>
    <source>
        <strain evidence="15">2Y89</strain>
    </source>
</reference>
<dbReference type="Pfam" id="PF07715">
    <property type="entry name" value="Plug"/>
    <property type="match status" value="1"/>
</dbReference>
<comment type="subcellular location">
    <subcellularLocation>
        <location evidence="1 10">Cell outer membrane</location>
        <topology evidence="1 10">Multi-pass membrane protein</topology>
    </subcellularLocation>
</comment>
<dbReference type="SUPFAM" id="SSF49464">
    <property type="entry name" value="Carboxypeptidase regulatory domain-like"/>
    <property type="match status" value="1"/>
</dbReference>
<evidence type="ECO:0000256" key="4">
    <source>
        <dbReference type="ARBA" id="ARBA00022692"/>
    </source>
</evidence>
<evidence type="ECO:0000256" key="8">
    <source>
        <dbReference type="ARBA" id="ARBA00023170"/>
    </source>
</evidence>
<keyword evidence="6 11" id="KW-0798">TonB box</keyword>
<dbReference type="InterPro" id="IPR039426">
    <property type="entry name" value="TonB-dep_rcpt-like"/>
</dbReference>
<evidence type="ECO:0000256" key="6">
    <source>
        <dbReference type="ARBA" id="ARBA00023077"/>
    </source>
</evidence>
<dbReference type="InterPro" id="IPR008969">
    <property type="entry name" value="CarboxyPept-like_regulatory"/>
</dbReference>
<evidence type="ECO:0000256" key="9">
    <source>
        <dbReference type="ARBA" id="ARBA00023237"/>
    </source>
</evidence>
<name>A0ABS7XYJ0_9FLAO</name>
<dbReference type="InterPro" id="IPR036942">
    <property type="entry name" value="Beta-barrel_TonB_sf"/>
</dbReference>
<dbReference type="EMBL" id="JAIUJS010000003">
    <property type="protein sequence ID" value="MCA0152733.1"/>
    <property type="molecule type" value="Genomic_DNA"/>
</dbReference>
<keyword evidence="9 10" id="KW-0998">Cell outer membrane</keyword>
<evidence type="ECO:0000256" key="5">
    <source>
        <dbReference type="ARBA" id="ARBA00022729"/>
    </source>
</evidence>
<keyword evidence="5" id="KW-0732">Signal</keyword>
<dbReference type="InterPro" id="IPR000531">
    <property type="entry name" value="Beta-barrel_TonB"/>
</dbReference>
<evidence type="ECO:0000256" key="2">
    <source>
        <dbReference type="ARBA" id="ARBA00022448"/>
    </source>
</evidence>
<comment type="caution">
    <text evidence="14">The sequence shown here is derived from an EMBL/GenBank/DDBJ whole genome shotgun (WGS) entry which is preliminary data.</text>
</comment>
<dbReference type="Gene3D" id="2.170.130.10">
    <property type="entry name" value="TonB-dependent receptor, plug domain"/>
    <property type="match status" value="1"/>
</dbReference>
<evidence type="ECO:0000256" key="7">
    <source>
        <dbReference type="ARBA" id="ARBA00023136"/>
    </source>
</evidence>
<gene>
    <name evidence="14" type="ORF">LBV24_05865</name>
</gene>